<sequence>MKLPRRIKGWLSAESTPEHLLERYYTKGDRSALARVVECYNRDVFHYLLSLSDEEFAKDVLQMTWLKVINHKGSHQFTHAKSWLFSIARRSLIDELRKTKHFVDITEDIHAFHSQTLQSELELADRVKLFNDALLKLNFFQREAIIFQQEGFSLTEIAQLTGESFETVKSRLRYGKNHLKVLLGHNDE</sequence>
<name>A0ABQ6H3T5_9GAMM</name>
<evidence type="ECO:0000256" key="2">
    <source>
        <dbReference type="ARBA" id="ARBA00023015"/>
    </source>
</evidence>
<evidence type="ECO:0000256" key="5">
    <source>
        <dbReference type="ARBA" id="ARBA00023163"/>
    </source>
</evidence>
<evidence type="ECO:0000256" key="1">
    <source>
        <dbReference type="ARBA" id="ARBA00010641"/>
    </source>
</evidence>
<protein>
    <submittedName>
        <fullName evidence="7">Ecf-type RNA polymerase sigma factor</fullName>
    </submittedName>
</protein>
<keyword evidence="8" id="KW-1185">Reference proteome</keyword>
<evidence type="ECO:0000313" key="7">
    <source>
        <dbReference type="EMBL" id="GLX82179.1"/>
    </source>
</evidence>
<evidence type="ECO:0000256" key="3">
    <source>
        <dbReference type="ARBA" id="ARBA00023082"/>
    </source>
</evidence>
<dbReference type="SUPFAM" id="SSF88946">
    <property type="entry name" value="Sigma2 domain of RNA polymerase sigma factors"/>
    <property type="match status" value="1"/>
</dbReference>
<keyword evidence="2" id="KW-0805">Transcription regulation</keyword>
<keyword evidence="3" id="KW-0731">Sigma factor</keyword>
<keyword evidence="4" id="KW-0238">DNA-binding</keyword>
<evidence type="ECO:0000256" key="4">
    <source>
        <dbReference type="ARBA" id="ARBA00023125"/>
    </source>
</evidence>
<dbReference type="SUPFAM" id="SSF88659">
    <property type="entry name" value="Sigma3 and sigma4 domains of RNA polymerase sigma factors"/>
    <property type="match status" value="1"/>
</dbReference>
<comment type="similarity">
    <text evidence="1">Belongs to the sigma-70 factor family. ECF subfamily.</text>
</comment>
<dbReference type="Gene3D" id="1.10.1740.10">
    <property type="match status" value="1"/>
</dbReference>
<dbReference type="InterPro" id="IPR014284">
    <property type="entry name" value="RNA_pol_sigma-70_dom"/>
</dbReference>
<dbReference type="RefSeq" id="WP_284207538.1">
    <property type="nucleotide sequence ID" value="NZ_BSSU01000007.1"/>
</dbReference>
<gene>
    <name evidence="7" type="ORF">theurythT_16310</name>
</gene>
<evidence type="ECO:0000259" key="6">
    <source>
        <dbReference type="Pfam" id="PF04542"/>
    </source>
</evidence>
<proteinExistence type="inferred from homology"/>
<keyword evidence="5" id="KW-0804">Transcription</keyword>
<organism evidence="7 8">
    <name type="scientific">Thalassotalea eurytherma</name>
    <dbReference type="NCBI Taxonomy" id="1144278"/>
    <lineage>
        <taxon>Bacteria</taxon>
        <taxon>Pseudomonadati</taxon>
        <taxon>Pseudomonadota</taxon>
        <taxon>Gammaproteobacteria</taxon>
        <taxon>Alteromonadales</taxon>
        <taxon>Colwelliaceae</taxon>
        <taxon>Thalassotalea</taxon>
    </lineage>
</organism>
<dbReference type="EMBL" id="BSSU01000007">
    <property type="protein sequence ID" value="GLX82179.1"/>
    <property type="molecule type" value="Genomic_DNA"/>
</dbReference>
<reference evidence="7 8" key="1">
    <citation type="submission" date="2023-03" db="EMBL/GenBank/DDBJ databases">
        <title>Draft genome sequence of Thalassotalea eurytherma JCM 18482T.</title>
        <authorList>
            <person name="Sawabe T."/>
        </authorList>
    </citation>
    <scope>NUCLEOTIDE SEQUENCE [LARGE SCALE GENOMIC DNA]</scope>
    <source>
        <strain evidence="7 8">JCM 18482</strain>
    </source>
</reference>
<dbReference type="InterPro" id="IPR013325">
    <property type="entry name" value="RNA_pol_sigma_r2"/>
</dbReference>
<dbReference type="NCBIfam" id="TIGR02937">
    <property type="entry name" value="sigma70-ECF"/>
    <property type="match status" value="1"/>
</dbReference>
<evidence type="ECO:0000313" key="8">
    <source>
        <dbReference type="Proteomes" id="UP001157133"/>
    </source>
</evidence>
<dbReference type="InterPro" id="IPR007627">
    <property type="entry name" value="RNA_pol_sigma70_r2"/>
</dbReference>
<feature type="domain" description="RNA polymerase sigma-70 region 2" evidence="6">
    <location>
        <begin position="37"/>
        <end position="100"/>
    </location>
</feature>
<accession>A0ABQ6H3T5</accession>
<dbReference type="InterPro" id="IPR013324">
    <property type="entry name" value="RNA_pol_sigma_r3/r4-like"/>
</dbReference>
<dbReference type="Pfam" id="PF04542">
    <property type="entry name" value="Sigma70_r2"/>
    <property type="match status" value="1"/>
</dbReference>
<dbReference type="PANTHER" id="PTHR43133">
    <property type="entry name" value="RNA POLYMERASE ECF-TYPE SIGMA FACTO"/>
    <property type="match status" value="1"/>
</dbReference>
<dbReference type="InterPro" id="IPR036388">
    <property type="entry name" value="WH-like_DNA-bd_sf"/>
</dbReference>
<dbReference type="Gene3D" id="1.10.10.10">
    <property type="entry name" value="Winged helix-like DNA-binding domain superfamily/Winged helix DNA-binding domain"/>
    <property type="match status" value="1"/>
</dbReference>
<dbReference type="Proteomes" id="UP001157133">
    <property type="component" value="Unassembled WGS sequence"/>
</dbReference>
<dbReference type="InterPro" id="IPR039425">
    <property type="entry name" value="RNA_pol_sigma-70-like"/>
</dbReference>
<dbReference type="PANTHER" id="PTHR43133:SF8">
    <property type="entry name" value="RNA POLYMERASE SIGMA FACTOR HI_1459-RELATED"/>
    <property type="match status" value="1"/>
</dbReference>
<comment type="caution">
    <text evidence="7">The sequence shown here is derived from an EMBL/GenBank/DDBJ whole genome shotgun (WGS) entry which is preliminary data.</text>
</comment>